<organism evidence="1 2">
    <name type="scientific">Pseudobacter ginsenosidimutans</name>
    <dbReference type="NCBI Taxonomy" id="661488"/>
    <lineage>
        <taxon>Bacteria</taxon>
        <taxon>Pseudomonadati</taxon>
        <taxon>Bacteroidota</taxon>
        <taxon>Chitinophagia</taxon>
        <taxon>Chitinophagales</taxon>
        <taxon>Chitinophagaceae</taxon>
        <taxon>Pseudobacter</taxon>
    </lineage>
</organism>
<proteinExistence type="predicted"/>
<comment type="caution">
    <text evidence="1">The sequence shown here is derived from an EMBL/GenBank/DDBJ whole genome shotgun (WGS) entry which is preliminary data.</text>
</comment>
<dbReference type="OrthoDB" id="639821at2"/>
<gene>
    <name evidence="1" type="ORF">EV199_0992</name>
</gene>
<dbReference type="AlphaFoldDB" id="A0A4Q7N0K3"/>
<protein>
    <submittedName>
        <fullName evidence="1">Uncharacterized protein</fullName>
    </submittedName>
</protein>
<name>A0A4Q7N0K3_9BACT</name>
<dbReference type="RefSeq" id="WP_130539531.1">
    <property type="nucleotide sequence ID" value="NZ_CP042431.1"/>
</dbReference>
<accession>A0A4Q7N0K3</accession>
<reference evidence="1 2" key="1">
    <citation type="submission" date="2019-02" db="EMBL/GenBank/DDBJ databases">
        <title>Genomic Encyclopedia of Type Strains, Phase IV (KMG-IV): sequencing the most valuable type-strain genomes for metagenomic binning, comparative biology and taxonomic classification.</title>
        <authorList>
            <person name="Goeker M."/>
        </authorList>
    </citation>
    <scope>NUCLEOTIDE SEQUENCE [LARGE SCALE GENOMIC DNA]</scope>
    <source>
        <strain evidence="1 2">DSM 18116</strain>
    </source>
</reference>
<sequence>MFKKLFFWTSALILTHQSQAQSASGSWYGKADVAAQGSYSNYLTELVLQQKGNEVEGVFGYYFKDTYQSFFVRGKYNKETREVTIPNLPMLLYASTSRNGIECPMSFVGKLMVSQARSTMNGSFYASDKYKYTCPELKVTFTMDRTEGTATAVLRNMAVGQRFWKPQEEDVVVETKKEEPVMAAAEKKQDSVNTLVAKKAEETARTEVKKPLTKAEEAAQKQAELVKDGELAKKEAEAAVKETITERKPVVPSVSTPRVDVPVTRTLSPAENNATKITISPRLEESLTEAFKKRKNIYSKDLEVESDSIRITFYDNGDIDGDTISVFLNGAPVLANQMITDRGTNIYVKLDSMKTVNEISMFAQNLGKYPPNTALMVVTDGSTRYEVYLSSSLSQNATVRLVRKKRQDDPHRLKLK</sequence>
<dbReference type="EMBL" id="SGXA01000001">
    <property type="protein sequence ID" value="RZS75131.1"/>
    <property type="molecule type" value="Genomic_DNA"/>
</dbReference>
<dbReference type="Proteomes" id="UP000293874">
    <property type="component" value="Unassembled WGS sequence"/>
</dbReference>
<evidence type="ECO:0000313" key="2">
    <source>
        <dbReference type="Proteomes" id="UP000293874"/>
    </source>
</evidence>
<evidence type="ECO:0000313" key="1">
    <source>
        <dbReference type="EMBL" id="RZS75131.1"/>
    </source>
</evidence>
<keyword evidence="2" id="KW-1185">Reference proteome</keyword>